<organism evidence="1 2">
    <name type="scientific">Oceanobacillus neutriphilus</name>
    <dbReference type="NCBI Taxonomy" id="531815"/>
    <lineage>
        <taxon>Bacteria</taxon>
        <taxon>Bacillati</taxon>
        <taxon>Bacillota</taxon>
        <taxon>Bacilli</taxon>
        <taxon>Bacillales</taxon>
        <taxon>Bacillaceae</taxon>
        <taxon>Oceanobacillus</taxon>
    </lineage>
</organism>
<proteinExistence type="predicted"/>
<dbReference type="EMBL" id="BMLW01000011">
    <property type="protein sequence ID" value="GGP14189.1"/>
    <property type="molecule type" value="Genomic_DNA"/>
</dbReference>
<protein>
    <recommendedName>
        <fullName evidence="3">Fur-regulated basic protein FbpA</fullName>
    </recommendedName>
</protein>
<gene>
    <name evidence="1" type="ORF">GCM10011346_37170</name>
</gene>
<comment type="caution">
    <text evidence="1">The sequence shown here is derived from an EMBL/GenBank/DDBJ whole genome shotgun (WGS) entry which is preliminary data.</text>
</comment>
<sequence length="48" mass="5714">MNRDQLEEKIYKSASAELIDKGYISPINVLIQMDQLTVKQVEDWRFKK</sequence>
<reference evidence="2" key="1">
    <citation type="journal article" date="2019" name="Int. J. Syst. Evol. Microbiol.">
        <title>The Global Catalogue of Microorganisms (GCM) 10K type strain sequencing project: providing services to taxonomists for standard genome sequencing and annotation.</title>
        <authorList>
            <consortium name="The Broad Institute Genomics Platform"/>
            <consortium name="The Broad Institute Genome Sequencing Center for Infectious Disease"/>
            <person name="Wu L."/>
            <person name="Ma J."/>
        </authorList>
    </citation>
    <scope>NUCLEOTIDE SEQUENCE [LARGE SCALE GENOMIC DNA]</scope>
    <source>
        <strain evidence="2">CGMCC 1.7693</strain>
    </source>
</reference>
<name>A0ABQ2NZ80_9BACI</name>
<dbReference type="Proteomes" id="UP000641206">
    <property type="component" value="Unassembled WGS sequence"/>
</dbReference>
<evidence type="ECO:0000313" key="2">
    <source>
        <dbReference type="Proteomes" id="UP000641206"/>
    </source>
</evidence>
<evidence type="ECO:0000313" key="1">
    <source>
        <dbReference type="EMBL" id="GGP14189.1"/>
    </source>
</evidence>
<accession>A0ABQ2NZ80</accession>
<dbReference type="RefSeq" id="WP_188736009.1">
    <property type="nucleotide sequence ID" value="NZ_BMLW01000011.1"/>
</dbReference>
<evidence type="ECO:0008006" key="3">
    <source>
        <dbReference type="Google" id="ProtNLM"/>
    </source>
</evidence>
<keyword evidence="2" id="KW-1185">Reference proteome</keyword>